<organism evidence="2">
    <name type="scientific">Virus NIOZ-UU157</name>
    <dbReference type="NCBI Taxonomy" id="2763269"/>
    <lineage>
        <taxon>Viruses</taxon>
    </lineage>
</organism>
<feature type="region of interest" description="Disordered" evidence="1">
    <location>
        <begin position="145"/>
        <end position="180"/>
    </location>
</feature>
<proteinExistence type="predicted"/>
<reference evidence="2" key="1">
    <citation type="submission" date="2020-08" db="EMBL/GenBank/DDBJ databases">
        <title>Bridging the membrane lipid divide: bacteria of the FCB group superphylum have the potential to synthesize archaeal ether lipids.</title>
        <authorList>
            <person name="Villanueva L."/>
            <person name="von Meijenfeldt F.A.B."/>
            <person name="Westbye A.B."/>
            <person name="Yadav S."/>
            <person name="Hopmans E.C."/>
            <person name="Dutilh B.E."/>
            <person name="Sinninghe Damste J.S."/>
        </authorList>
    </citation>
    <scope>NUCLEOTIDE SEQUENCE</scope>
    <source>
        <strain evidence="2">NIOZ-UU157</strain>
    </source>
</reference>
<name>A0A7S9SS86_9VIRU</name>
<evidence type="ECO:0000256" key="1">
    <source>
        <dbReference type="SAM" id="MobiDB-lite"/>
    </source>
</evidence>
<feature type="compositionally biased region" description="Low complexity" evidence="1">
    <location>
        <begin position="159"/>
        <end position="180"/>
    </location>
</feature>
<protein>
    <submittedName>
        <fullName evidence="2">Uncharacterized protein</fullName>
    </submittedName>
</protein>
<dbReference type="EMBL" id="MW030554">
    <property type="protein sequence ID" value="QPI16312.1"/>
    <property type="molecule type" value="Genomic_DNA"/>
</dbReference>
<accession>A0A7S9SS86</accession>
<gene>
    <name evidence="2" type="ORF">NIOZUU157_00200</name>
</gene>
<sequence>MNNKGIYKDNRMTGPLGMYGIANSQVQTPGYAGLLDPVTGKPMEGGGGGGFSMGFGGRSSGFGPINLGGGLMDPAQALHEFNLERNKYTADSPYYQEQAIFSGEKPAQDAYKAAVASGTNWDKPRGYTPVEAKLYNERAKAHTDTQGTIWKGSLGGGNAAKAKSSMGSGSSWKRSYSGGF</sequence>
<evidence type="ECO:0000313" key="2">
    <source>
        <dbReference type="EMBL" id="QPI16312.1"/>
    </source>
</evidence>